<evidence type="ECO:0000259" key="7">
    <source>
        <dbReference type="Pfam" id="PF14821"/>
    </source>
</evidence>
<keyword evidence="4 8" id="KW-0456">Lyase</keyword>
<evidence type="ECO:0000256" key="3">
    <source>
        <dbReference type="ARBA" id="ARBA00022898"/>
    </source>
</evidence>
<accession>A0A840NNT3</accession>
<dbReference type="Gene3D" id="3.90.1380.10">
    <property type="entry name" value="Threonine synthase, N-terminal domain"/>
    <property type="match status" value="1"/>
</dbReference>
<dbReference type="EMBL" id="JACHIM010000002">
    <property type="protein sequence ID" value="MBB5073530.1"/>
    <property type="molecule type" value="Genomic_DNA"/>
</dbReference>
<dbReference type="PANTHER" id="PTHR42690">
    <property type="entry name" value="THREONINE SYNTHASE FAMILY MEMBER"/>
    <property type="match status" value="1"/>
</dbReference>
<organism evidence="8 9">
    <name type="scientific">Bartonella callosciuri</name>
    <dbReference type="NCBI Taxonomy" id="686223"/>
    <lineage>
        <taxon>Bacteria</taxon>
        <taxon>Pseudomonadati</taxon>
        <taxon>Pseudomonadota</taxon>
        <taxon>Alphaproteobacteria</taxon>
        <taxon>Hyphomicrobiales</taxon>
        <taxon>Bartonellaceae</taxon>
        <taxon>Bartonella</taxon>
    </lineage>
</organism>
<evidence type="ECO:0000256" key="5">
    <source>
        <dbReference type="NCBIfam" id="TIGR00260"/>
    </source>
</evidence>
<dbReference type="Proteomes" id="UP000561417">
    <property type="component" value="Unassembled WGS sequence"/>
</dbReference>
<comment type="cofactor">
    <cofactor evidence="1 6">
        <name>pyridoxal 5'-phosphate</name>
        <dbReference type="ChEBI" id="CHEBI:597326"/>
    </cofactor>
</comment>
<feature type="domain" description="Threonine synthase N-terminal" evidence="7">
    <location>
        <begin position="2"/>
        <end position="80"/>
    </location>
</feature>
<evidence type="ECO:0000256" key="2">
    <source>
        <dbReference type="ARBA" id="ARBA00005517"/>
    </source>
</evidence>
<keyword evidence="3 6" id="KW-0663">Pyridoxal phosphate</keyword>
<dbReference type="InterPro" id="IPR037158">
    <property type="entry name" value="Thr_synth_N_sf"/>
</dbReference>
<dbReference type="InterPro" id="IPR051166">
    <property type="entry name" value="Threonine_Synthase"/>
</dbReference>
<dbReference type="RefSeq" id="WP_183228591.1">
    <property type="nucleotide sequence ID" value="NZ_JACHIM010000002.1"/>
</dbReference>
<evidence type="ECO:0000256" key="4">
    <source>
        <dbReference type="ARBA" id="ARBA00023239"/>
    </source>
</evidence>
<name>A0A840NNT3_9HYPH</name>
<dbReference type="InterPro" id="IPR004450">
    <property type="entry name" value="Thr_synthase-like"/>
</dbReference>
<dbReference type="AlphaFoldDB" id="A0A840NNT3"/>
<proteinExistence type="inferred from homology"/>
<dbReference type="Gene3D" id="3.40.50.1100">
    <property type="match status" value="2"/>
</dbReference>
<dbReference type="EC" id="4.2.3.1" evidence="5"/>
<gene>
    <name evidence="8" type="ORF">HNQ69_000651</name>
</gene>
<dbReference type="CDD" id="cd01560">
    <property type="entry name" value="Thr-synth_2"/>
    <property type="match status" value="1"/>
</dbReference>
<comment type="similarity">
    <text evidence="2">Belongs to the threonine synthase family.</text>
</comment>
<evidence type="ECO:0000256" key="1">
    <source>
        <dbReference type="ARBA" id="ARBA00001933"/>
    </source>
</evidence>
<dbReference type="PANTHER" id="PTHR42690:SF1">
    <property type="entry name" value="THREONINE SYNTHASE-LIKE 2"/>
    <property type="match status" value="1"/>
</dbReference>
<keyword evidence="9" id="KW-1185">Reference proteome</keyword>
<dbReference type="NCBIfam" id="TIGR00260">
    <property type="entry name" value="thrC"/>
    <property type="match status" value="1"/>
</dbReference>
<dbReference type="InterPro" id="IPR029144">
    <property type="entry name" value="Thr_synth_N"/>
</dbReference>
<dbReference type="GO" id="GO:0009088">
    <property type="term" value="P:threonine biosynthetic process"/>
    <property type="evidence" value="ECO:0007669"/>
    <property type="project" value="UniProtKB-UniRule"/>
</dbReference>
<dbReference type="Pfam" id="PF24857">
    <property type="entry name" value="THR4_C"/>
    <property type="match status" value="1"/>
</dbReference>
<comment type="caution">
    <text evidence="8">The sequence shown here is derived from an EMBL/GenBank/DDBJ whole genome shotgun (WGS) entry which is preliminary data.</text>
</comment>
<dbReference type="SUPFAM" id="SSF53686">
    <property type="entry name" value="Tryptophan synthase beta subunit-like PLP-dependent enzymes"/>
    <property type="match status" value="1"/>
</dbReference>
<evidence type="ECO:0000256" key="6">
    <source>
        <dbReference type="PIRSR" id="PIRSR604450-51"/>
    </source>
</evidence>
<sequence>MRYISTRGEAPVLGFTETIMTGLASDGGLYLPEKFPQLSFNALRELRGQSYTTIAKTILWPFVNNEIEYTVFENMIAESYASFHHPAICPLRQTETDEFILELFHGPTLAFKDIAMQFLSRLMDYILTKKNKQATIIAATSGDTGGATIQAFAGKEHLDVFILFPKGRISPIQQRQMTTNQSTNVHAIAIEGNFDDCQALVKAMFNDHNFRQKKALSGVNSINWARIMAQIVYYFSSALCLGAPDRAVSFAVPTGNFGDIFAGYVAARMGLPIAQLIIATNDNDILARTLTNGTYEIRPITHTTSPSMDIQISSNFERLLFESSDRDSLWIRNAMENLQKSGCFDLNEKQLKNIRSLFSAGKSNMDETAKTIETVYKESGYLADPHTAVALKVAREKKQPHIPMIVLSTAHPAKFPDAIKSACGLNTPRTSCLDGLMEREEHFIGLANDEKIVKDYISLKSHASY</sequence>
<reference evidence="8 9" key="1">
    <citation type="submission" date="2020-08" db="EMBL/GenBank/DDBJ databases">
        <title>Genomic Encyclopedia of Type Strains, Phase IV (KMG-IV): sequencing the most valuable type-strain genomes for metagenomic binning, comparative biology and taxonomic classification.</title>
        <authorList>
            <person name="Goeker M."/>
        </authorList>
    </citation>
    <scope>NUCLEOTIDE SEQUENCE [LARGE SCALE GENOMIC DNA]</scope>
    <source>
        <strain evidence="8 9">DSM 28538</strain>
    </source>
</reference>
<feature type="modified residue" description="N6-(pyridoxal phosphate)lysine" evidence="6">
    <location>
        <position position="112"/>
    </location>
</feature>
<evidence type="ECO:0000313" key="9">
    <source>
        <dbReference type="Proteomes" id="UP000561417"/>
    </source>
</evidence>
<dbReference type="Pfam" id="PF14821">
    <property type="entry name" value="Thr_synth_N"/>
    <property type="match status" value="1"/>
</dbReference>
<dbReference type="GO" id="GO:0004795">
    <property type="term" value="F:threonine synthase activity"/>
    <property type="evidence" value="ECO:0007669"/>
    <property type="project" value="UniProtKB-UniRule"/>
</dbReference>
<evidence type="ECO:0000313" key="8">
    <source>
        <dbReference type="EMBL" id="MBB5073530.1"/>
    </source>
</evidence>
<protein>
    <recommendedName>
        <fullName evidence="5">Threonine synthase</fullName>
        <ecNumber evidence="5">4.2.3.1</ecNumber>
    </recommendedName>
</protein>
<dbReference type="InterPro" id="IPR036052">
    <property type="entry name" value="TrpB-like_PALP_sf"/>
</dbReference>